<dbReference type="GO" id="GO:0004641">
    <property type="term" value="F:phosphoribosylformylglycinamidine cyclo-ligase activity"/>
    <property type="evidence" value="ECO:0007669"/>
    <property type="project" value="UniProtKB-UniRule"/>
</dbReference>
<feature type="domain" description="PurM-like C-terminal" evidence="17">
    <location>
        <begin position="173"/>
        <end position="325"/>
    </location>
</feature>
<evidence type="ECO:0000313" key="18">
    <source>
        <dbReference type="EMBL" id="BAI62801.1"/>
    </source>
</evidence>
<dbReference type="FunCoup" id="D1Z279">
    <property type="interactions" value="129"/>
</dbReference>
<feature type="domain" description="PurM-like N-terminal" evidence="16">
    <location>
        <begin position="48"/>
        <end position="160"/>
    </location>
</feature>
<evidence type="ECO:0000256" key="2">
    <source>
        <dbReference type="ARBA" id="ARBA00004686"/>
    </source>
</evidence>
<sequence length="334" mass="35924">MQEKHMTYAGAGVDINRLEAIKSGIIKKGLTFKRKGFGAPVGDIGAYAGLIDLGEFALAMTTDGVGTKLMIADAMKKWDTVGIDCIAMNVNDLYVMGVEPLAFVDYVSIEKPDDELIRQVMVGLDEGARQANISIVGGETAALPDIIKGFDLAGTAVGYVGKDKVVTGEGIAPGDVVIGLPSSGIHSNGYSLVRKVVEKSGLKYTDPLPYDKKKTIGAELLTPTRIYAEVVPIFRKYPVKGMAHITGGGLMNLRRITGYGFEFNDPLPVPPVFTWLQKLGGIDDEEMYKTFNMGMGYVIITDKESAGAIVKMTDGKIVGRIVKEGCTVRGTKMW</sequence>
<dbReference type="InParanoid" id="D1Z279"/>
<dbReference type="Gene3D" id="3.90.650.10">
    <property type="entry name" value="PurM-like C-terminal domain"/>
    <property type="match status" value="1"/>
</dbReference>
<keyword evidence="19" id="KW-1185">Reference proteome</keyword>
<comment type="subcellular location">
    <subcellularLocation>
        <location evidence="1 15">Cytoplasm</location>
    </subcellularLocation>
</comment>
<evidence type="ECO:0000256" key="11">
    <source>
        <dbReference type="ARBA" id="ARBA00031908"/>
    </source>
</evidence>
<evidence type="ECO:0000256" key="12">
    <source>
        <dbReference type="ARBA" id="ARBA00032931"/>
    </source>
</evidence>
<dbReference type="InterPro" id="IPR004733">
    <property type="entry name" value="PurM_cligase"/>
</dbReference>
<keyword evidence="7 15" id="KW-0436">Ligase</keyword>
<dbReference type="SUPFAM" id="SSF55326">
    <property type="entry name" value="PurM N-terminal domain-like"/>
    <property type="match status" value="1"/>
</dbReference>
<dbReference type="AlphaFoldDB" id="D1Z279"/>
<evidence type="ECO:0000256" key="13">
    <source>
        <dbReference type="ARBA" id="ARBA00033093"/>
    </source>
</evidence>
<evidence type="ECO:0000259" key="16">
    <source>
        <dbReference type="Pfam" id="PF00586"/>
    </source>
</evidence>
<evidence type="ECO:0000256" key="8">
    <source>
        <dbReference type="ARBA" id="ARBA00022741"/>
    </source>
</evidence>
<dbReference type="GO" id="GO:0005524">
    <property type="term" value="F:ATP binding"/>
    <property type="evidence" value="ECO:0007669"/>
    <property type="project" value="UniProtKB-KW"/>
</dbReference>
<evidence type="ECO:0000256" key="7">
    <source>
        <dbReference type="ARBA" id="ARBA00022598"/>
    </source>
</evidence>
<accession>D1Z279</accession>
<evidence type="ECO:0000256" key="1">
    <source>
        <dbReference type="ARBA" id="ARBA00004496"/>
    </source>
</evidence>
<dbReference type="SUPFAM" id="SSF56042">
    <property type="entry name" value="PurM C-terminal domain-like"/>
    <property type="match status" value="1"/>
</dbReference>
<dbReference type="EMBL" id="AP011532">
    <property type="protein sequence ID" value="BAI62801.1"/>
    <property type="molecule type" value="Genomic_DNA"/>
</dbReference>
<dbReference type="InterPro" id="IPR036676">
    <property type="entry name" value="PurM-like_C_sf"/>
</dbReference>
<dbReference type="CDD" id="cd02196">
    <property type="entry name" value="PurM"/>
    <property type="match status" value="1"/>
</dbReference>
<dbReference type="FunFam" id="3.90.650.10:FF:000011">
    <property type="entry name" value="Phosphoribosylformylglycinamidine cyclo-ligase"/>
    <property type="match status" value="1"/>
</dbReference>
<gene>
    <name evidence="15 18" type="primary">purM</name>
    <name evidence="18" type="ordered locus">MCP_2729</name>
</gene>
<dbReference type="FunFam" id="3.30.1330.10:FF:000020">
    <property type="entry name" value="Phosphoribosylformylglycinamidine cyclo-ligase"/>
    <property type="match status" value="1"/>
</dbReference>
<evidence type="ECO:0000256" key="14">
    <source>
        <dbReference type="ARBA" id="ARBA00049057"/>
    </source>
</evidence>
<evidence type="ECO:0000256" key="4">
    <source>
        <dbReference type="ARBA" id="ARBA00013047"/>
    </source>
</evidence>
<dbReference type="Gene3D" id="3.30.1330.10">
    <property type="entry name" value="PurM-like, N-terminal domain"/>
    <property type="match status" value="1"/>
</dbReference>
<evidence type="ECO:0000259" key="17">
    <source>
        <dbReference type="Pfam" id="PF02769"/>
    </source>
</evidence>
<dbReference type="RefSeq" id="WP_012901475.1">
    <property type="nucleotide sequence ID" value="NC_013665.1"/>
</dbReference>
<organism evidence="18 19">
    <name type="scientific">Methanocella paludicola (strain DSM 17711 / JCM 13418 / NBRC 101707 / SANAE)</name>
    <dbReference type="NCBI Taxonomy" id="304371"/>
    <lineage>
        <taxon>Archaea</taxon>
        <taxon>Methanobacteriati</taxon>
        <taxon>Methanobacteriota</taxon>
        <taxon>Stenosarchaea group</taxon>
        <taxon>Methanomicrobia</taxon>
        <taxon>Methanocellales</taxon>
        <taxon>Methanocellaceae</taxon>
        <taxon>Methanocella</taxon>
    </lineage>
</organism>
<dbReference type="HAMAP" id="MF_00741">
    <property type="entry name" value="AIRS"/>
    <property type="match status" value="1"/>
</dbReference>
<evidence type="ECO:0000256" key="5">
    <source>
        <dbReference type="ARBA" id="ARBA00020367"/>
    </source>
</evidence>
<dbReference type="Pfam" id="PF02769">
    <property type="entry name" value="AIRS_C"/>
    <property type="match status" value="1"/>
</dbReference>
<keyword evidence="6 15" id="KW-0963">Cytoplasm</keyword>
<comment type="similarity">
    <text evidence="3 15">Belongs to the AIR synthase family.</text>
</comment>
<reference evidence="18 19" key="1">
    <citation type="journal article" date="2007" name="Appl. Environ. Microbiol.">
        <title>Isolation of key methanogens for global methane emission from rice paddy fields: a novel isolate affiliated with the clone cluster rice cluster I.</title>
        <authorList>
            <person name="Sakai S."/>
            <person name="Imachi H."/>
            <person name="Sekiguchi Y."/>
            <person name="Ohashi A."/>
            <person name="Harada H."/>
            <person name="Kamagata Y."/>
        </authorList>
    </citation>
    <scope>NUCLEOTIDE SEQUENCE [LARGE SCALE GENOMIC DNA]</scope>
    <source>
        <strain evidence="19">DSM 17711 / JCM 13418 / NBRC 101707 / SANAE</strain>
    </source>
</reference>
<dbReference type="GO" id="GO:0005829">
    <property type="term" value="C:cytosol"/>
    <property type="evidence" value="ECO:0007669"/>
    <property type="project" value="TreeGrafter"/>
</dbReference>
<dbReference type="GO" id="GO:0004637">
    <property type="term" value="F:phosphoribosylamine-glycine ligase activity"/>
    <property type="evidence" value="ECO:0007669"/>
    <property type="project" value="TreeGrafter"/>
</dbReference>
<proteinExistence type="inferred from homology"/>
<dbReference type="GO" id="GO:0046084">
    <property type="term" value="P:adenine biosynthetic process"/>
    <property type="evidence" value="ECO:0007669"/>
    <property type="project" value="TreeGrafter"/>
</dbReference>
<dbReference type="InterPro" id="IPR016188">
    <property type="entry name" value="PurM-like_N"/>
</dbReference>
<dbReference type="PANTHER" id="PTHR10520:SF12">
    <property type="entry name" value="TRIFUNCTIONAL PURINE BIOSYNTHETIC PROTEIN ADENOSINE-3"/>
    <property type="match status" value="1"/>
</dbReference>
<name>D1Z279_METPS</name>
<evidence type="ECO:0000256" key="3">
    <source>
        <dbReference type="ARBA" id="ARBA00010280"/>
    </source>
</evidence>
<dbReference type="NCBIfam" id="TIGR00878">
    <property type="entry name" value="purM"/>
    <property type="match status" value="1"/>
</dbReference>
<keyword evidence="8 15" id="KW-0547">Nucleotide-binding</keyword>
<dbReference type="InterPro" id="IPR010918">
    <property type="entry name" value="PurM-like_C_dom"/>
</dbReference>
<protein>
    <recommendedName>
        <fullName evidence="5 15">Phosphoribosylformylglycinamidine cyclo-ligase</fullName>
        <ecNumber evidence="4 15">6.3.3.1</ecNumber>
    </recommendedName>
    <alternativeName>
        <fullName evidence="12 15">AIR synthase</fullName>
    </alternativeName>
    <alternativeName>
        <fullName evidence="13 15">AIRS</fullName>
    </alternativeName>
    <alternativeName>
        <fullName evidence="11 15">Phosphoribosyl-aminoimidazole synthetase</fullName>
    </alternativeName>
</protein>
<evidence type="ECO:0000256" key="9">
    <source>
        <dbReference type="ARBA" id="ARBA00022755"/>
    </source>
</evidence>
<dbReference type="InterPro" id="IPR036921">
    <property type="entry name" value="PurM-like_N_sf"/>
</dbReference>
<dbReference type="STRING" id="304371.MCP_2729"/>
<keyword evidence="9 15" id="KW-0658">Purine biosynthesis</keyword>
<reference evidence="19" key="3">
    <citation type="journal article" date="2011" name="PLoS ONE">
        <title>Genome sequence of a mesophilic hydrogenotrophic methanogen Methanocella paludicola, the first cultivated representative of the order Methanocellales.</title>
        <authorList>
            <person name="Sakai S."/>
            <person name="Takaki Y."/>
            <person name="Shimamura S."/>
            <person name="Sekine M."/>
            <person name="Tajima T."/>
            <person name="Kosugi H."/>
            <person name="Ichikawa N."/>
            <person name="Tasumi E."/>
            <person name="Hiraki A.T."/>
            <person name="Shimizu A."/>
            <person name="Kato Y."/>
            <person name="Nishiko R."/>
            <person name="Mori K."/>
            <person name="Fujita N."/>
            <person name="Imachi H."/>
            <person name="Takai K."/>
        </authorList>
    </citation>
    <scope>NUCLEOTIDE SEQUENCE [LARGE SCALE GENOMIC DNA]</scope>
    <source>
        <strain evidence="19">DSM 17711 / JCM 13418 / NBRC 101707 / SANAE</strain>
    </source>
</reference>
<dbReference type="Pfam" id="PF00586">
    <property type="entry name" value="AIRS"/>
    <property type="match status" value="1"/>
</dbReference>
<dbReference type="eggNOG" id="arCOG00639">
    <property type="taxonomic scope" value="Archaea"/>
</dbReference>
<evidence type="ECO:0000256" key="6">
    <source>
        <dbReference type="ARBA" id="ARBA00022490"/>
    </source>
</evidence>
<reference evidence="18 19" key="2">
    <citation type="journal article" date="2008" name="Int. J. Syst. Evol. Microbiol.">
        <title>Methanocella paludicola gen. nov., sp. nov., a methane-producing archaeon, the first isolate of the lineage 'Rice Cluster I', and proposal of the new archaeal order Methanocellales ord. nov.</title>
        <authorList>
            <person name="Sakai S."/>
            <person name="Imachi H."/>
            <person name="Hanada S."/>
            <person name="Ohashi A."/>
            <person name="Harada H."/>
            <person name="Kamagata Y."/>
        </authorList>
    </citation>
    <scope>NUCLEOTIDE SEQUENCE [LARGE SCALE GENOMIC DNA]</scope>
    <source>
        <strain evidence="19">DSM 17711 / JCM 13418 / NBRC 101707 / SANAE</strain>
    </source>
</reference>
<keyword evidence="10 15" id="KW-0067">ATP-binding</keyword>
<comment type="catalytic activity">
    <reaction evidence="14 15">
        <text>2-formamido-N(1)-(5-O-phospho-beta-D-ribosyl)acetamidine + ATP = 5-amino-1-(5-phospho-beta-D-ribosyl)imidazole + ADP + phosphate + H(+)</text>
        <dbReference type="Rhea" id="RHEA:23032"/>
        <dbReference type="ChEBI" id="CHEBI:15378"/>
        <dbReference type="ChEBI" id="CHEBI:30616"/>
        <dbReference type="ChEBI" id="CHEBI:43474"/>
        <dbReference type="ChEBI" id="CHEBI:137981"/>
        <dbReference type="ChEBI" id="CHEBI:147287"/>
        <dbReference type="ChEBI" id="CHEBI:456216"/>
        <dbReference type="EC" id="6.3.3.1"/>
    </reaction>
</comment>
<dbReference type="KEGG" id="mpd:MCP_2729"/>
<dbReference type="PATRIC" id="fig|304371.9.peg.2794"/>
<dbReference type="UniPathway" id="UPA00074">
    <property type="reaction ID" value="UER00129"/>
</dbReference>
<dbReference type="Proteomes" id="UP000001882">
    <property type="component" value="Chromosome"/>
</dbReference>
<evidence type="ECO:0000313" key="19">
    <source>
        <dbReference type="Proteomes" id="UP000001882"/>
    </source>
</evidence>
<dbReference type="PANTHER" id="PTHR10520">
    <property type="entry name" value="TRIFUNCTIONAL PURINE BIOSYNTHETIC PROTEIN ADENOSINE-3-RELATED"/>
    <property type="match status" value="1"/>
</dbReference>
<dbReference type="EC" id="6.3.3.1" evidence="4 15"/>
<evidence type="ECO:0000256" key="15">
    <source>
        <dbReference type="HAMAP-Rule" id="MF_00741"/>
    </source>
</evidence>
<comment type="pathway">
    <text evidence="2 15">Purine metabolism; IMP biosynthesis via de novo pathway; 5-amino-1-(5-phospho-D-ribosyl)imidazole from N(2)-formyl-N(1)-(5-phospho-D-ribosyl)glycinamide: step 2/2.</text>
</comment>
<evidence type="ECO:0000256" key="10">
    <source>
        <dbReference type="ARBA" id="ARBA00022840"/>
    </source>
</evidence>
<dbReference type="GO" id="GO:0006189">
    <property type="term" value="P:'de novo' IMP biosynthetic process"/>
    <property type="evidence" value="ECO:0007669"/>
    <property type="project" value="UniProtKB-UniRule"/>
</dbReference>
<dbReference type="GeneID" id="8682432"/>